<sequence>MSESPLLLVIDVGNTNTVFGVFREGEDTPDFHKRTVTRRDRTSDELGLFLKGFLTQENVKADRVKKAIYSSVVPSLNPIVERMLEDWFDVNPLRVHYQMNLNFGISYPRPFEIGADRLVNAAYCAKTYPGKKAILVDLGTATTFCVISEKPEYVGGVIAPGLKISMDALTRNTAQLPPIVFGSPKRVLGESTVESIQAGFFFGWIGLLKEIVRAIKEEHPGDYVVVGTGGLVTTIHASHNQVFDEIDPMMTLKGLKILADLNA</sequence>
<dbReference type="EMBL" id="RQFP01000001">
    <property type="protein sequence ID" value="TGK95966.1"/>
    <property type="molecule type" value="Genomic_DNA"/>
</dbReference>
<comment type="pathway">
    <text evidence="4 16">Cofactor biosynthesis; coenzyme A biosynthesis; CoA from (R)-pantothenate: step 1/5.</text>
</comment>
<keyword evidence="12 16" id="KW-0630">Potassium</keyword>
<dbReference type="OrthoDB" id="9804707at2"/>
<dbReference type="Gene3D" id="3.30.420.40">
    <property type="match status" value="2"/>
</dbReference>
<dbReference type="SUPFAM" id="SSF53067">
    <property type="entry name" value="Actin-like ATPase domain"/>
    <property type="match status" value="2"/>
</dbReference>
<name>A0A2M9Y6M7_9LEPT</name>
<evidence type="ECO:0000256" key="9">
    <source>
        <dbReference type="ARBA" id="ARBA00022741"/>
    </source>
</evidence>
<feature type="active site" description="Proton acceptor" evidence="16">
    <location>
        <position position="116"/>
    </location>
</feature>
<comment type="cofactor">
    <cofactor evidence="16">
        <name>NH4(+)</name>
        <dbReference type="ChEBI" id="CHEBI:28938"/>
    </cofactor>
    <cofactor evidence="16">
        <name>K(+)</name>
        <dbReference type="ChEBI" id="CHEBI:29103"/>
    </cofactor>
    <text evidence="16">A monovalent cation. Ammonium or potassium.</text>
</comment>
<dbReference type="GO" id="GO:0004594">
    <property type="term" value="F:pantothenate kinase activity"/>
    <property type="evidence" value="ECO:0007669"/>
    <property type="project" value="UniProtKB-UniRule"/>
</dbReference>
<dbReference type="NCBIfam" id="TIGR00671">
    <property type="entry name" value="baf"/>
    <property type="match status" value="1"/>
</dbReference>
<dbReference type="PANTHER" id="PTHR34265">
    <property type="entry name" value="TYPE III PANTOTHENATE KINASE"/>
    <property type="match status" value="1"/>
</dbReference>
<dbReference type="GO" id="GO:0015937">
    <property type="term" value="P:coenzyme A biosynthetic process"/>
    <property type="evidence" value="ECO:0007669"/>
    <property type="project" value="UniProtKB-UniRule"/>
</dbReference>
<evidence type="ECO:0000256" key="15">
    <source>
        <dbReference type="ARBA" id="ARBA00040883"/>
    </source>
</evidence>
<dbReference type="InterPro" id="IPR004619">
    <property type="entry name" value="Type_III_PanK"/>
</dbReference>
<dbReference type="EC" id="2.7.1.33" evidence="6 16"/>
<evidence type="ECO:0000256" key="12">
    <source>
        <dbReference type="ARBA" id="ARBA00022958"/>
    </source>
</evidence>
<feature type="binding site" evidence="16">
    <location>
        <position position="140"/>
    </location>
    <ligand>
        <name>ATP</name>
        <dbReference type="ChEBI" id="CHEBI:30616"/>
    </ligand>
</feature>
<protein>
    <recommendedName>
        <fullName evidence="15 16">Type III pantothenate kinase</fullName>
        <ecNumber evidence="6 16">2.7.1.33</ecNumber>
    </recommendedName>
    <alternativeName>
        <fullName evidence="16">PanK-III</fullName>
    </alternativeName>
    <alternativeName>
        <fullName evidence="16">Pantothenic acid kinase</fullName>
    </alternativeName>
</protein>
<comment type="catalytic activity">
    <reaction evidence="1 16">
        <text>(R)-pantothenate + ATP = (R)-4'-phosphopantothenate + ADP + H(+)</text>
        <dbReference type="Rhea" id="RHEA:16373"/>
        <dbReference type="ChEBI" id="CHEBI:10986"/>
        <dbReference type="ChEBI" id="CHEBI:15378"/>
        <dbReference type="ChEBI" id="CHEBI:29032"/>
        <dbReference type="ChEBI" id="CHEBI:30616"/>
        <dbReference type="ChEBI" id="CHEBI:456216"/>
        <dbReference type="EC" id="2.7.1.33"/>
    </reaction>
</comment>
<keyword evidence="16" id="KW-0479">Metal-binding</keyword>
<keyword evidence="18" id="KW-1185">Reference proteome</keyword>
<keyword evidence="11 16" id="KW-0067">ATP-binding</keyword>
<evidence type="ECO:0000313" key="17">
    <source>
        <dbReference type="EMBL" id="TGK95966.1"/>
    </source>
</evidence>
<feature type="binding site" evidence="16">
    <location>
        <begin position="11"/>
        <end position="18"/>
    </location>
    <ligand>
        <name>ATP</name>
        <dbReference type="ChEBI" id="CHEBI:30616"/>
    </ligand>
</feature>
<proteinExistence type="inferred from homology"/>
<dbReference type="Pfam" id="PF03309">
    <property type="entry name" value="Pan_kinase"/>
    <property type="match status" value="1"/>
</dbReference>
<accession>A0A2M9Y6M7</accession>
<dbReference type="AlphaFoldDB" id="A0A2M9Y6M7"/>
<feature type="binding site" evidence="16">
    <location>
        <begin position="114"/>
        <end position="117"/>
    </location>
    <ligand>
        <name>substrate</name>
    </ligand>
</feature>
<keyword evidence="9 16" id="KW-0547">Nucleotide-binding</keyword>
<keyword evidence="10 16" id="KW-0418">Kinase</keyword>
<dbReference type="GO" id="GO:0005737">
    <property type="term" value="C:cytoplasm"/>
    <property type="evidence" value="ECO:0007669"/>
    <property type="project" value="UniProtKB-SubCell"/>
</dbReference>
<evidence type="ECO:0000256" key="4">
    <source>
        <dbReference type="ARBA" id="ARBA00005225"/>
    </source>
</evidence>
<comment type="function">
    <text evidence="16">Catalyzes the phosphorylation of pantothenate (Pan), the first step in CoA biosynthesis.</text>
</comment>
<evidence type="ECO:0000256" key="1">
    <source>
        <dbReference type="ARBA" id="ARBA00001206"/>
    </source>
</evidence>
<gene>
    <name evidence="16" type="primary">coaX</name>
    <name evidence="17" type="ORF">EHQ30_04885</name>
</gene>
<dbReference type="NCBIfam" id="NF009855">
    <property type="entry name" value="PRK13321.1"/>
    <property type="match status" value="1"/>
</dbReference>
<evidence type="ECO:0000256" key="16">
    <source>
        <dbReference type="HAMAP-Rule" id="MF_01274"/>
    </source>
</evidence>
<dbReference type="Proteomes" id="UP000297891">
    <property type="component" value="Unassembled WGS sequence"/>
</dbReference>
<dbReference type="GO" id="GO:0005524">
    <property type="term" value="F:ATP binding"/>
    <property type="evidence" value="ECO:0007669"/>
    <property type="project" value="UniProtKB-UniRule"/>
</dbReference>
<dbReference type="UniPathway" id="UPA00241">
    <property type="reaction ID" value="UER00352"/>
</dbReference>
<dbReference type="GO" id="GO:0046872">
    <property type="term" value="F:metal ion binding"/>
    <property type="evidence" value="ECO:0007669"/>
    <property type="project" value="UniProtKB-KW"/>
</dbReference>
<comment type="cofactor">
    <cofactor evidence="2">
        <name>K(+)</name>
        <dbReference type="ChEBI" id="CHEBI:29103"/>
    </cofactor>
</comment>
<comment type="subcellular location">
    <subcellularLocation>
        <location evidence="3 16">Cytoplasm</location>
    </subcellularLocation>
</comment>
<feature type="binding site" evidence="16">
    <location>
        <position position="137"/>
    </location>
    <ligand>
        <name>K(+)</name>
        <dbReference type="ChEBI" id="CHEBI:29103"/>
    </ligand>
</feature>
<dbReference type="InterPro" id="IPR043129">
    <property type="entry name" value="ATPase_NBD"/>
</dbReference>
<evidence type="ECO:0000256" key="8">
    <source>
        <dbReference type="ARBA" id="ARBA00022679"/>
    </source>
</evidence>
<keyword evidence="13 16" id="KW-0173">Coenzyme A biosynthesis</keyword>
<dbReference type="PANTHER" id="PTHR34265:SF1">
    <property type="entry name" value="TYPE III PANTOTHENATE KINASE"/>
    <property type="match status" value="1"/>
</dbReference>
<evidence type="ECO:0000256" key="11">
    <source>
        <dbReference type="ARBA" id="ARBA00022840"/>
    </source>
</evidence>
<comment type="caution">
    <text evidence="17">The sequence shown here is derived from an EMBL/GenBank/DDBJ whole genome shotgun (WGS) entry which is preliminary data.</text>
</comment>
<feature type="binding site" evidence="16">
    <location>
        <position position="107"/>
    </location>
    <ligand>
        <name>substrate</name>
    </ligand>
</feature>
<organism evidence="17 18">
    <name type="scientific">Leptospira brenneri</name>
    <dbReference type="NCBI Taxonomy" id="2023182"/>
    <lineage>
        <taxon>Bacteria</taxon>
        <taxon>Pseudomonadati</taxon>
        <taxon>Spirochaetota</taxon>
        <taxon>Spirochaetia</taxon>
        <taxon>Leptospirales</taxon>
        <taxon>Leptospiraceae</taxon>
        <taxon>Leptospira</taxon>
    </lineage>
</organism>
<evidence type="ECO:0000313" key="18">
    <source>
        <dbReference type="Proteomes" id="UP000297891"/>
    </source>
</evidence>
<evidence type="ECO:0000256" key="13">
    <source>
        <dbReference type="ARBA" id="ARBA00022993"/>
    </source>
</evidence>
<evidence type="ECO:0000256" key="5">
    <source>
        <dbReference type="ARBA" id="ARBA00011738"/>
    </source>
</evidence>
<evidence type="ECO:0000256" key="10">
    <source>
        <dbReference type="ARBA" id="ARBA00022777"/>
    </source>
</evidence>
<comment type="subunit">
    <text evidence="5 16">Homodimer.</text>
</comment>
<evidence type="ECO:0000256" key="7">
    <source>
        <dbReference type="ARBA" id="ARBA00022490"/>
    </source>
</evidence>
<keyword evidence="8 16" id="KW-0808">Transferase</keyword>
<comment type="similarity">
    <text evidence="14 16">Belongs to the type III pantothenate kinase family.</text>
</comment>
<dbReference type="HAMAP" id="MF_01274">
    <property type="entry name" value="Pantothen_kinase_3"/>
    <property type="match status" value="1"/>
</dbReference>
<dbReference type="CDD" id="cd24015">
    <property type="entry name" value="ASKHA_NBD_PanK-III"/>
    <property type="match status" value="1"/>
</dbReference>
<evidence type="ECO:0000256" key="14">
    <source>
        <dbReference type="ARBA" id="ARBA00038036"/>
    </source>
</evidence>
<evidence type="ECO:0000256" key="2">
    <source>
        <dbReference type="ARBA" id="ARBA00001958"/>
    </source>
</evidence>
<dbReference type="RefSeq" id="WP_100789079.1">
    <property type="nucleotide sequence ID" value="NZ_NPDQ01000001.1"/>
</dbReference>
<keyword evidence="7 16" id="KW-0963">Cytoplasm</keyword>
<feature type="binding site" evidence="16">
    <location>
        <position position="192"/>
    </location>
    <ligand>
        <name>substrate</name>
    </ligand>
</feature>
<reference evidence="17" key="1">
    <citation type="journal article" date="2019" name="PLoS Negl. Trop. Dis.">
        <title>Revisiting the worldwide diversity of Leptospira species in the environment.</title>
        <authorList>
            <person name="Vincent A.T."/>
            <person name="Schiettekatte O."/>
            <person name="Bourhy P."/>
            <person name="Veyrier F.J."/>
            <person name="Picardeau M."/>
        </authorList>
    </citation>
    <scope>NUCLEOTIDE SEQUENCE [LARGE SCALE GENOMIC DNA]</scope>
    <source>
        <strain evidence="17">201800277</strain>
    </source>
</reference>
<evidence type="ECO:0000256" key="6">
    <source>
        <dbReference type="ARBA" id="ARBA00012102"/>
    </source>
</evidence>
<dbReference type="NCBIfam" id="NF009848">
    <property type="entry name" value="PRK13318.1-6"/>
    <property type="match status" value="1"/>
</dbReference>
<evidence type="ECO:0000256" key="3">
    <source>
        <dbReference type="ARBA" id="ARBA00004496"/>
    </source>
</evidence>